<dbReference type="EMBL" id="LAZR01000851">
    <property type="protein sequence ID" value="KKN56252.1"/>
    <property type="molecule type" value="Genomic_DNA"/>
</dbReference>
<organism evidence="1">
    <name type="scientific">marine sediment metagenome</name>
    <dbReference type="NCBI Taxonomy" id="412755"/>
    <lineage>
        <taxon>unclassified sequences</taxon>
        <taxon>metagenomes</taxon>
        <taxon>ecological metagenomes</taxon>
    </lineage>
</organism>
<dbReference type="AlphaFoldDB" id="A0A0F9S1U9"/>
<sequence length="49" mass="5490">MKLSKKNVENMAKTESDKLLCSVGLKDAKKIATQVKRNLAAESTRRKNL</sequence>
<gene>
    <name evidence="1" type="ORF">LCGC14_0573970</name>
</gene>
<name>A0A0F9S1U9_9ZZZZ</name>
<evidence type="ECO:0000313" key="1">
    <source>
        <dbReference type="EMBL" id="KKN56252.1"/>
    </source>
</evidence>
<protein>
    <submittedName>
        <fullName evidence="1">Uncharacterized protein</fullName>
    </submittedName>
</protein>
<reference evidence="1" key="1">
    <citation type="journal article" date="2015" name="Nature">
        <title>Complex archaea that bridge the gap between prokaryotes and eukaryotes.</title>
        <authorList>
            <person name="Spang A."/>
            <person name="Saw J.H."/>
            <person name="Jorgensen S.L."/>
            <person name="Zaremba-Niedzwiedzka K."/>
            <person name="Martijn J."/>
            <person name="Lind A.E."/>
            <person name="van Eijk R."/>
            <person name="Schleper C."/>
            <person name="Guy L."/>
            <person name="Ettema T.J."/>
        </authorList>
    </citation>
    <scope>NUCLEOTIDE SEQUENCE</scope>
</reference>
<comment type="caution">
    <text evidence="1">The sequence shown here is derived from an EMBL/GenBank/DDBJ whole genome shotgun (WGS) entry which is preliminary data.</text>
</comment>
<proteinExistence type="predicted"/>
<accession>A0A0F9S1U9</accession>